<accession>A0A1S8GRL5</accession>
<dbReference type="GO" id="GO:0016818">
    <property type="term" value="F:hydrolase activity, acting on acid anhydrides, in phosphorus-containing anhydrides"/>
    <property type="evidence" value="ECO:0007669"/>
    <property type="project" value="InterPro"/>
</dbReference>
<name>A0A1S8GRL5_9PROT</name>
<organism evidence="7 8">
    <name type="scientific">Bombella intestini</name>
    <dbReference type="NCBI Taxonomy" id="1539051"/>
    <lineage>
        <taxon>Bacteria</taxon>
        <taxon>Pseudomonadati</taxon>
        <taxon>Pseudomonadota</taxon>
        <taxon>Alphaproteobacteria</taxon>
        <taxon>Acetobacterales</taxon>
        <taxon>Acetobacteraceae</taxon>
        <taxon>Bombella</taxon>
    </lineage>
</organism>
<dbReference type="SUPFAM" id="SSF52540">
    <property type="entry name" value="P-loop containing nucleoside triphosphate hydrolases"/>
    <property type="match status" value="1"/>
</dbReference>
<comment type="caution">
    <text evidence="7">The sequence shown here is derived from an EMBL/GenBank/DDBJ whole genome shotgun (WGS) entry which is preliminary data.</text>
</comment>
<evidence type="ECO:0000259" key="6">
    <source>
        <dbReference type="PROSITE" id="PS51193"/>
    </source>
</evidence>
<dbReference type="Gene3D" id="3.40.50.300">
    <property type="entry name" value="P-loop containing nucleotide triphosphate hydrolases"/>
    <property type="match status" value="2"/>
</dbReference>
<dbReference type="Pfam" id="PF13307">
    <property type="entry name" value="Helicase_C_2"/>
    <property type="match status" value="1"/>
</dbReference>
<dbReference type="OrthoDB" id="9805194at2"/>
<evidence type="ECO:0000256" key="4">
    <source>
        <dbReference type="ARBA" id="ARBA00038058"/>
    </source>
</evidence>
<feature type="region of interest" description="Disordered" evidence="5">
    <location>
        <begin position="540"/>
        <end position="564"/>
    </location>
</feature>
<keyword evidence="8" id="KW-1185">Reference proteome</keyword>
<sequence length="997" mass="111903">MSSLFRSFFDAPALIARHGLSSIITPDGEVLDIPLSEVRDTLRQLPPPLLIHGPATLRLLELPPEPLPAPWLDLLELFLLVHPARNVTPTARGLALELKLIPPDDATPLQADILYKIAQHLLDELAEQSAQKIATLHLLLPTLRQAGWSWHDIVKDALPAAKNTTQHNRAKEVDALKIWKRLPQWEERAPRPPAGSHSVNQQEARKRLSALLGKDAEPRPGQADFASATSYAFTPRDVANTPNIMLAEAGTGTGKTMGYIAPASLWAEKNDGAVWVSTYTRHLQRQIEQELTRLYPDPTKRHELAVIRKGRENYLCLLNLEDITTTLLNRSPQQGQSGLIPLVFLALWAEATEDGDLMGGDLPGWFGDLFQSGLLNMIADRRGECIHSACPHYQSCFIEHGIRRAQHAQFVIANHALVLSQAAWNAMLPQDTAPGNLPDENGVPTRYIFDEGHHIPDAADSAFSLVFSGLEAADLRRWILGAEGGRSRARGLLRRMEDLMERLPSLKESLQELIYATQKGLPRPGWSSRLHEARQARLTPQFEDTNLPEEETSALLPDDTDEETPSLDVIEQTPLTQPAEDFLQMLDMHLDARIAELQMLTRGEHGHYPRQECDLHPIPTPLRDRAEGLLTALQDIVTPLDRVIKHLQNALEEQEEEPDTAFQQRLEGTIRSLHRRALSRLQGWINMLRAIIDQPIAQPSLPTYVDFIHREPLPSTRVLQKGHDIALNRHWLDPTIPFAGTLQSTTHGLLITSATLRDRSPNEDGDTGWEKAERRLGTAHFLNPPMRAALMSPFDYAHQTRAYIITDVSRNPTIQAQAFQALFEVAHGGALGLFTAIRRLKEVHRRIHEPLGMKHIPLYAQHVDAMTNATLVDVFRTETNSCLLGTDAMRDGVDVPGEALRMVVMERTPWPRPDILHRERRRHLSGGRPGDYDDLITRMRLQQAFGRLIRRADDRGVFIILDSRMPSRLLSAFPDGVPIQRLPLTEALADIDGFLNR</sequence>
<gene>
    <name evidence="7" type="ORF">AL01_00445</name>
</gene>
<evidence type="ECO:0000313" key="7">
    <source>
        <dbReference type="EMBL" id="OOL19498.1"/>
    </source>
</evidence>
<evidence type="ECO:0000313" key="8">
    <source>
        <dbReference type="Proteomes" id="UP000200980"/>
    </source>
</evidence>
<comment type="similarity">
    <text evidence="4">Belongs to the helicase family. DinG subfamily.</text>
</comment>
<keyword evidence="7" id="KW-0347">Helicase</keyword>
<proteinExistence type="inferred from homology"/>
<keyword evidence="2" id="KW-0378">Hydrolase</keyword>
<dbReference type="STRING" id="1539051.AL01_00445"/>
<evidence type="ECO:0000256" key="2">
    <source>
        <dbReference type="ARBA" id="ARBA00022801"/>
    </source>
</evidence>
<feature type="domain" description="Helicase ATP-binding" evidence="6">
    <location>
        <begin position="208"/>
        <end position="503"/>
    </location>
</feature>
<protein>
    <submittedName>
        <fullName evidence="7">DNA helicase</fullName>
    </submittedName>
</protein>
<evidence type="ECO:0000256" key="3">
    <source>
        <dbReference type="ARBA" id="ARBA00022840"/>
    </source>
</evidence>
<dbReference type="InterPro" id="IPR014013">
    <property type="entry name" value="Helic_SF1/SF2_ATP-bd_DinG/Rad3"/>
</dbReference>
<dbReference type="EMBL" id="JATM01000001">
    <property type="protein sequence ID" value="OOL19498.1"/>
    <property type="molecule type" value="Genomic_DNA"/>
</dbReference>
<keyword evidence="1" id="KW-0547">Nucleotide-binding</keyword>
<dbReference type="PROSITE" id="PS51193">
    <property type="entry name" value="HELICASE_ATP_BIND_2"/>
    <property type="match status" value="1"/>
</dbReference>
<dbReference type="GO" id="GO:0003678">
    <property type="term" value="F:DNA helicase activity"/>
    <property type="evidence" value="ECO:0007669"/>
    <property type="project" value="TreeGrafter"/>
</dbReference>
<dbReference type="PANTHER" id="PTHR11472:SF34">
    <property type="entry name" value="REGULATOR OF TELOMERE ELONGATION HELICASE 1"/>
    <property type="match status" value="1"/>
</dbReference>
<dbReference type="InterPro" id="IPR045028">
    <property type="entry name" value="DinG/Rad3-like"/>
</dbReference>
<feature type="compositionally biased region" description="Acidic residues" evidence="5">
    <location>
        <begin position="546"/>
        <end position="564"/>
    </location>
</feature>
<dbReference type="GO" id="GO:0005524">
    <property type="term" value="F:ATP binding"/>
    <property type="evidence" value="ECO:0007669"/>
    <property type="project" value="UniProtKB-KW"/>
</dbReference>
<dbReference type="InterPro" id="IPR006555">
    <property type="entry name" value="ATP-dep_Helicase_C"/>
</dbReference>
<evidence type="ECO:0000256" key="1">
    <source>
        <dbReference type="ARBA" id="ARBA00022741"/>
    </source>
</evidence>
<dbReference type="AlphaFoldDB" id="A0A1S8GRL5"/>
<dbReference type="Proteomes" id="UP000200980">
    <property type="component" value="Unassembled WGS sequence"/>
</dbReference>
<dbReference type="GO" id="GO:0003676">
    <property type="term" value="F:nucleic acid binding"/>
    <property type="evidence" value="ECO:0007669"/>
    <property type="project" value="InterPro"/>
</dbReference>
<evidence type="ECO:0000256" key="5">
    <source>
        <dbReference type="SAM" id="MobiDB-lite"/>
    </source>
</evidence>
<feature type="region of interest" description="Disordered" evidence="5">
    <location>
        <begin position="186"/>
        <end position="205"/>
    </location>
</feature>
<keyword evidence="3" id="KW-0067">ATP-binding</keyword>
<dbReference type="SMART" id="SM00491">
    <property type="entry name" value="HELICc2"/>
    <property type="match status" value="1"/>
</dbReference>
<dbReference type="GO" id="GO:0006139">
    <property type="term" value="P:nucleobase-containing compound metabolic process"/>
    <property type="evidence" value="ECO:0007669"/>
    <property type="project" value="InterPro"/>
</dbReference>
<dbReference type="PANTHER" id="PTHR11472">
    <property type="entry name" value="DNA REPAIR DEAD HELICASE RAD3/XP-D SUBFAMILY MEMBER"/>
    <property type="match status" value="1"/>
</dbReference>
<dbReference type="InterPro" id="IPR027417">
    <property type="entry name" value="P-loop_NTPase"/>
</dbReference>
<reference evidence="7 8" key="1">
    <citation type="journal article" date="2016" name="PLoS ONE">
        <title>Whole-Genome Sequence Analysis of Bombella intestini LMG 28161T, a Novel Acetic Acid Bacterium Isolated from the Crop of a Red-Tailed Bumble Bee, Bombus lapidarius.</title>
        <authorList>
            <person name="Li L."/>
            <person name="Illeghems K."/>
            <person name="Van Kerrebroeck S."/>
            <person name="Borremans W."/>
            <person name="Cleenwerck I."/>
            <person name="Smagghe G."/>
            <person name="De Vuyst L."/>
            <person name="Vandamme P."/>
        </authorList>
    </citation>
    <scope>NUCLEOTIDE SEQUENCE [LARGE SCALE GENOMIC DNA]</scope>
    <source>
        <strain evidence="7 8">R-52487</strain>
    </source>
</reference>